<feature type="region of interest" description="Disordered" evidence="1">
    <location>
        <begin position="45"/>
        <end position="79"/>
    </location>
</feature>
<protein>
    <submittedName>
        <fullName evidence="2">Uncharacterized protein</fullName>
    </submittedName>
</protein>
<proteinExistence type="predicted"/>
<organism evidence="2 3">
    <name type="scientific">Nephila pilipes</name>
    <name type="common">Giant wood spider</name>
    <name type="synonym">Nephila maculata</name>
    <dbReference type="NCBI Taxonomy" id="299642"/>
    <lineage>
        <taxon>Eukaryota</taxon>
        <taxon>Metazoa</taxon>
        <taxon>Ecdysozoa</taxon>
        <taxon>Arthropoda</taxon>
        <taxon>Chelicerata</taxon>
        <taxon>Arachnida</taxon>
        <taxon>Araneae</taxon>
        <taxon>Araneomorphae</taxon>
        <taxon>Entelegynae</taxon>
        <taxon>Araneoidea</taxon>
        <taxon>Nephilidae</taxon>
        <taxon>Nephila</taxon>
    </lineage>
</organism>
<dbReference type="EMBL" id="BMAW01078388">
    <property type="protein sequence ID" value="GFU10779.1"/>
    <property type="molecule type" value="Genomic_DNA"/>
</dbReference>
<evidence type="ECO:0000313" key="3">
    <source>
        <dbReference type="Proteomes" id="UP000887013"/>
    </source>
</evidence>
<dbReference type="AlphaFoldDB" id="A0A8X6QAB8"/>
<gene>
    <name evidence="2" type="ORF">NPIL_116251</name>
</gene>
<keyword evidence="3" id="KW-1185">Reference proteome</keyword>
<name>A0A8X6QAB8_NEPPI</name>
<evidence type="ECO:0000313" key="2">
    <source>
        <dbReference type="EMBL" id="GFU10779.1"/>
    </source>
</evidence>
<comment type="caution">
    <text evidence="2">The sequence shown here is derived from an EMBL/GenBank/DDBJ whole genome shotgun (WGS) entry which is preliminary data.</text>
</comment>
<sequence>MVKPLFLSLESILLSREIRVVQKLNDNSRREERRGKSTVKIFGLQGSGDLVKSPPPCRRGTSLKTGQQEPQDRIHGKGHTQFNRFGTIQSLKLLIEDSMIDKSL</sequence>
<evidence type="ECO:0000256" key="1">
    <source>
        <dbReference type="SAM" id="MobiDB-lite"/>
    </source>
</evidence>
<accession>A0A8X6QAB8</accession>
<reference evidence="2" key="1">
    <citation type="submission" date="2020-08" db="EMBL/GenBank/DDBJ databases">
        <title>Multicomponent nature underlies the extraordinary mechanical properties of spider dragline silk.</title>
        <authorList>
            <person name="Kono N."/>
            <person name="Nakamura H."/>
            <person name="Mori M."/>
            <person name="Yoshida Y."/>
            <person name="Ohtoshi R."/>
            <person name="Malay A.D."/>
            <person name="Moran D.A.P."/>
            <person name="Tomita M."/>
            <person name="Numata K."/>
            <person name="Arakawa K."/>
        </authorList>
    </citation>
    <scope>NUCLEOTIDE SEQUENCE</scope>
</reference>
<dbReference type="Proteomes" id="UP000887013">
    <property type="component" value="Unassembled WGS sequence"/>
</dbReference>